<dbReference type="GeneID" id="41335210"/>
<dbReference type="Gene3D" id="3.30.70.120">
    <property type="match status" value="1"/>
</dbReference>
<sequence length="102" mass="11887">MSNKLLKLYFSREQKADLVDCLIQLDYLSGFSLYDIDGFSRNHERFDIGEQIRGARRMMMAEVICAADDVTRIREALSQLNFKEPVRYVMQSVEDVGHSDYI</sequence>
<name>Q5QZX3_IDILO</name>
<proteinExistence type="predicted"/>
<dbReference type="eggNOG" id="ENOG50332V3">
    <property type="taxonomic scope" value="Bacteria"/>
</dbReference>
<dbReference type="OrthoDB" id="5296902at2"/>
<protein>
    <recommendedName>
        <fullName evidence="3">DUF3240 domain-containing protein</fullName>
    </recommendedName>
</protein>
<dbReference type="EMBL" id="AE017340">
    <property type="protein sequence ID" value="AAV80907.1"/>
    <property type="molecule type" value="Genomic_DNA"/>
</dbReference>
<evidence type="ECO:0000313" key="1">
    <source>
        <dbReference type="EMBL" id="AAV80907.1"/>
    </source>
</evidence>
<dbReference type="AlphaFoldDB" id="Q5QZX3"/>
<accession>Q5QZX3</accession>
<evidence type="ECO:0008006" key="3">
    <source>
        <dbReference type="Google" id="ProtNLM"/>
    </source>
</evidence>
<dbReference type="RefSeq" id="WP_011233327.1">
    <property type="nucleotide sequence ID" value="NC_006512.1"/>
</dbReference>
<dbReference type="InterPro" id="IPR021634">
    <property type="entry name" value="DUF3240"/>
</dbReference>
<evidence type="ECO:0000313" key="2">
    <source>
        <dbReference type="Proteomes" id="UP000001171"/>
    </source>
</evidence>
<dbReference type="STRING" id="283942.IL0064"/>
<reference evidence="1 2" key="1">
    <citation type="journal article" date="2004" name="Proc. Natl. Acad. Sci. U.S.A.">
        <title>Genome sequence of the deep-sea gamma-proteobacterium Idiomarina loihiensis reveals amino acid fermentation as a source of carbon and energy.</title>
        <authorList>
            <person name="Hou S."/>
            <person name="Saw J.H."/>
            <person name="Lee K.S."/>
            <person name="Freitas T.A."/>
            <person name="Belisle C."/>
            <person name="Kawarabayasi Y."/>
            <person name="Donachie S.P."/>
            <person name="Pikina A."/>
            <person name="Galperin M.Y."/>
            <person name="Koonin E.V."/>
            <person name="Makarova K.S."/>
            <person name="Omelchenko M.V."/>
            <person name="Sorokin A."/>
            <person name="Wolf Y.I."/>
            <person name="Li Q.X."/>
            <person name="Keum Y.S."/>
            <person name="Campbell S."/>
            <person name="Denery J."/>
            <person name="Aizawa S."/>
            <person name="Shibata S."/>
            <person name="Malahoff A."/>
            <person name="Alam M."/>
        </authorList>
    </citation>
    <scope>NUCLEOTIDE SEQUENCE [LARGE SCALE GENOMIC DNA]</scope>
    <source>
        <strain evidence="2">ATCC BAA-735 / DSM 15497 / L2-TR</strain>
    </source>
</reference>
<dbReference type="KEGG" id="ilo:IL0064"/>
<dbReference type="Pfam" id="PF11582">
    <property type="entry name" value="DUF3240"/>
    <property type="match status" value="1"/>
</dbReference>
<organism evidence="1 2">
    <name type="scientific">Idiomarina loihiensis (strain ATCC BAA-735 / DSM 15497 / L2-TR)</name>
    <dbReference type="NCBI Taxonomy" id="283942"/>
    <lineage>
        <taxon>Bacteria</taxon>
        <taxon>Pseudomonadati</taxon>
        <taxon>Pseudomonadota</taxon>
        <taxon>Gammaproteobacteria</taxon>
        <taxon>Alteromonadales</taxon>
        <taxon>Idiomarinaceae</taxon>
        <taxon>Idiomarina</taxon>
    </lineage>
</organism>
<gene>
    <name evidence="1" type="ordered locus">IL0064</name>
</gene>
<dbReference type="HOGENOM" id="CLU_156351_2_0_6"/>
<dbReference type="Proteomes" id="UP000001171">
    <property type="component" value="Chromosome"/>
</dbReference>
<keyword evidence="2" id="KW-1185">Reference proteome</keyword>
<dbReference type="InterPro" id="IPR015867">
    <property type="entry name" value="N-reg_PII/ATP_PRibTrfase_C"/>
</dbReference>